<dbReference type="EMBL" id="AKKL01000031">
    <property type="protein sequence ID" value="EKT61192.1"/>
    <property type="molecule type" value="Genomic_DNA"/>
</dbReference>
<dbReference type="STRING" id="1141662.OOA_11558"/>
<keyword evidence="4" id="KW-1185">Reference proteome</keyword>
<dbReference type="PATRIC" id="fig|1141662.3.peg.2344"/>
<proteinExistence type="predicted"/>
<dbReference type="InterPro" id="IPR001387">
    <property type="entry name" value="Cro/C1-type_HTH"/>
</dbReference>
<dbReference type="AlphaFoldDB" id="K8WUR3"/>
<dbReference type="CDD" id="cd00093">
    <property type="entry name" value="HTH_XRE"/>
    <property type="match status" value="1"/>
</dbReference>
<dbReference type="HOGENOM" id="CLU_066192_40_1_6"/>
<evidence type="ECO:0000256" key="1">
    <source>
        <dbReference type="ARBA" id="ARBA00023125"/>
    </source>
</evidence>
<dbReference type="Gene3D" id="1.10.260.40">
    <property type="entry name" value="lambda repressor-like DNA-binding domains"/>
    <property type="match status" value="1"/>
</dbReference>
<feature type="domain" description="HTH cro/C1-type" evidence="2">
    <location>
        <begin position="27"/>
        <end position="81"/>
    </location>
</feature>
<keyword evidence="1" id="KW-0238">DNA-binding</keyword>
<dbReference type="SMART" id="SM00530">
    <property type="entry name" value="HTH_XRE"/>
    <property type="match status" value="1"/>
</dbReference>
<dbReference type="eggNOG" id="COG1396">
    <property type="taxonomic scope" value="Bacteria"/>
</dbReference>
<evidence type="ECO:0000259" key="2">
    <source>
        <dbReference type="PROSITE" id="PS50943"/>
    </source>
</evidence>
<protein>
    <submittedName>
        <fullName evidence="3">Fimbrial operon regulator</fullName>
    </submittedName>
</protein>
<evidence type="ECO:0000313" key="3">
    <source>
        <dbReference type="EMBL" id="EKT61192.1"/>
    </source>
</evidence>
<dbReference type="Pfam" id="PF01381">
    <property type="entry name" value="HTH_3"/>
    <property type="match status" value="1"/>
</dbReference>
<dbReference type="PANTHER" id="PTHR46558:SF3">
    <property type="entry name" value="TRANSCRIPTIONAL REGULATOR"/>
    <property type="match status" value="1"/>
</dbReference>
<dbReference type="GO" id="GO:0003677">
    <property type="term" value="F:DNA binding"/>
    <property type="evidence" value="ECO:0007669"/>
    <property type="project" value="UniProtKB-KW"/>
</dbReference>
<dbReference type="PANTHER" id="PTHR46558">
    <property type="entry name" value="TRACRIPTIONAL REGULATORY PROTEIN-RELATED-RELATED"/>
    <property type="match status" value="1"/>
</dbReference>
<evidence type="ECO:0000313" key="4">
    <source>
        <dbReference type="Proteomes" id="UP000009336"/>
    </source>
</evidence>
<dbReference type="InterPro" id="IPR010982">
    <property type="entry name" value="Lambda_DNA-bd_dom_sf"/>
</dbReference>
<reference evidence="3 4" key="1">
    <citation type="journal article" date="2012" name="BMC Genomics">
        <title>Comparative genomics of bacteria in the genus Providencia isolated from wild Drosophila melanogaster.</title>
        <authorList>
            <person name="Galac M.R."/>
            <person name="Lazzaro B.P."/>
        </authorList>
    </citation>
    <scope>NUCLEOTIDE SEQUENCE [LARGE SCALE GENOMIC DNA]</scope>
    <source>
        <strain evidence="3 4">DSM 19968</strain>
    </source>
</reference>
<accession>K8WUR3</accession>
<sequence>MMMNINIGTPKNEISDNLFSFYCGVVIKRIRKEKGLTGIELAKRLDISQQQMSRYERGVNKLSIDVILDILSILDTSFEKLFRYTLQEIRNSSSEETLILKSKISQLDSIYFC</sequence>
<organism evidence="3 4">
    <name type="scientific">Providencia burhodogranariea DSM 19968</name>
    <dbReference type="NCBI Taxonomy" id="1141662"/>
    <lineage>
        <taxon>Bacteria</taxon>
        <taxon>Pseudomonadati</taxon>
        <taxon>Pseudomonadota</taxon>
        <taxon>Gammaproteobacteria</taxon>
        <taxon>Enterobacterales</taxon>
        <taxon>Morganellaceae</taxon>
        <taxon>Providencia</taxon>
    </lineage>
</organism>
<gene>
    <name evidence="3" type="ORF">OOA_11558</name>
</gene>
<dbReference type="Proteomes" id="UP000009336">
    <property type="component" value="Unassembled WGS sequence"/>
</dbReference>
<dbReference type="SUPFAM" id="SSF47413">
    <property type="entry name" value="lambda repressor-like DNA-binding domains"/>
    <property type="match status" value="1"/>
</dbReference>
<dbReference type="RefSeq" id="WP_008912312.1">
    <property type="nucleotide sequence ID" value="NZ_KB233223.1"/>
</dbReference>
<comment type="caution">
    <text evidence="3">The sequence shown here is derived from an EMBL/GenBank/DDBJ whole genome shotgun (WGS) entry which is preliminary data.</text>
</comment>
<name>K8WUR3_9GAMM</name>
<dbReference type="PROSITE" id="PS50943">
    <property type="entry name" value="HTH_CROC1"/>
    <property type="match status" value="1"/>
</dbReference>